<dbReference type="GO" id="GO:0006749">
    <property type="term" value="P:glutathione metabolic process"/>
    <property type="evidence" value="ECO:0007669"/>
    <property type="project" value="TreeGrafter"/>
</dbReference>
<dbReference type="GO" id="GO:0005829">
    <property type="term" value="C:cytosol"/>
    <property type="evidence" value="ECO:0007669"/>
    <property type="project" value="TreeGrafter"/>
</dbReference>
<dbReference type="OrthoDB" id="102473at2"/>
<dbReference type="GO" id="GO:0017168">
    <property type="term" value="F:5-oxoprolinase (ATP-hydrolyzing) activity"/>
    <property type="evidence" value="ECO:0007669"/>
    <property type="project" value="TreeGrafter"/>
</dbReference>
<evidence type="ECO:0000313" key="2">
    <source>
        <dbReference type="EMBL" id="TCP47244.1"/>
    </source>
</evidence>
<organism evidence="2 3">
    <name type="scientific">Tamaricihabitans halophyticus</name>
    <dbReference type="NCBI Taxonomy" id="1262583"/>
    <lineage>
        <taxon>Bacteria</taxon>
        <taxon>Bacillati</taxon>
        <taxon>Actinomycetota</taxon>
        <taxon>Actinomycetes</taxon>
        <taxon>Pseudonocardiales</taxon>
        <taxon>Pseudonocardiaceae</taxon>
        <taxon>Tamaricihabitans</taxon>
    </lineage>
</organism>
<dbReference type="AlphaFoldDB" id="A0A4R2QFG4"/>
<dbReference type="Proteomes" id="UP000294911">
    <property type="component" value="Unassembled WGS sequence"/>
</dbReference>
<evidence type="ECO:0000259" key="1">
    <source>
        <dbReference type="Pfam" id="PF02538"/>
    </source>
</evidence>
<dbReference type="InterPro" id="IPR045079">
    <property type="entry name" value="Oxoprolinase-like"/>
</dbReference>
<protein>
    <submittedName>
        <fullName evidence="2">N-methylhydantoinase B</fullName>
    </submittedName>
</protein>
<dbReference type="RefSeq" id="WP_132879184.1">
    <property type="nucleotide sequence ID" value="NZ_SLXQ01000012.1"/>
</dbReference>
<reference evidence="2 3" key="1">
    <citation type="submission" date="2019-03" db="EMBL/GenBank/DDBJ databases">
        <title>Genomic Encyclopedia of Type Strains, Phase IV (KMG-IV): sequencing the most valuable type-strain genomes for metagenomic binning, comparative biology and taxonomic classification.</title>
        <authorList>
            <person name="Goeker M."/>
        </authorList>
    </citation>
    <scope>NUCLEOTIDE SEQUENCE [LARGE SCALE GENOMIC DNA]</scope>
    <source>
        <strain evidence="2 3">DSM 45765</strain>
    </source>
</reference>
<evidence type="ECO:0000313" key="3">
    <source>
        <dbReference type="Proteomes" id="UP000294911"/>
    </source>
</evidence>
<sequence length="582" mass="61370">MNNTASSAPDPIVVGLVANRLHSLLDEQQTALVNTAFSPVVRESLDLACAVFDSRGEMIGQSVHGTPGHINAMATGMAHIAARYPAVELAEGDVLITNDPWMTAGQINDLTVATPVFLHGRLIAWFASCCHSPDIGGRILSAAASEVYEEGLRLPILKLRTAEGPNEVLEAIIRANVRTPDETMGDIYAQVAANQVGARSLCRLLDEFELSDIDAIAAEIMRRSEDALRAALRELPDGTYRARAHSDGFGEQELVLEVAVTITGEQVEVNYAGSSPQSPYGVNVVLNYTRAYTSFAIKAALAPDVPHNAGSFRPVLVSAPEGSVLNCVEPAPVASRHLVGHFLPSLLFDALRPAVPGGLPAASADALWMTVWRGGSAAEATPFTLTVFGAGGSGGRPGKDGLTTTGFPTGVRAAPTEVLETLTPLVQGRREIRPDSAGAGQQRGGLGQVVEVWRRGDTPWTVNANIDRVVHPAPGALGGAPGARGEFVDVSTGEALPRKQLVRLAGESAVRLSFPGGGGYGDPLARPVDAVLADVVNGYVSITEAWDTYGVAIDYTGAPDALVRPPHTYQVDWSRTRSDRNP</sequence>
<accession>A0A4R2QFG4</accession>
<dbReference type="Pfam" id="PF02538">
    <property type="entry name" value="Hydantoinase_B"/>
    <property type="match status" value="1"/>
</dbReference>
<feature type="domain" description="Hydantoinase B/oxoprolinase" evidence="1">
    <location>
        <begin position="10"/>
        <end position="523"/>
    </location>
</feature>
<comment type="caution">
    <text evidence="2">The sequence shown here is derived from an EMBL/GenBank/DDBJ whole genome shotgun (WGS) entry which is preliminary data.</text>
</comment>
<dbReference type="PANTHER" id="PTHR11365">
    <property type="entry name" value="5-OXOPROLINASE RELATED"/>
    <property type="match status" value="1"/>
</dbReference>
<name>A0A4R2QFG4_9PSEU</name>
<dbReference type="PANTHER" id="PTHR11365:SF23">
    <property type="entry name" value="HYPOTHETICAL 5-OXOPROLINASE (EUROFUNG)-RELATED"/>
    <property type="match status" value="1"/>
</dbReference>
<proteinExistence type="predicted"/>
<dbReference type="InterPro" id="IPR003692">
    <property type="entry name" value="Hydantoinase_B"/>
</dbReference>
<keyword evidence="3" id="KW-1185">Reference proteome</keyword>
<gene>
    <name evidence="2" type="ORF">EV191_11238</name>
</gene>
<dbReference type="EMBL" id="SLXQ01000012">
    <property type="protein sequence ID" value="TCP47244.1"/>
    <property type="molecule type" value="Genomic_DNA"/>
</dbReference>